<organism evidence="1 2">
    <name type="scientific">Streptomyces solincola</name>
    <dbReference type="NCBI Taxonomy" id="2100817"/>
    <lineage>
        <taxon>Bacteria</taxon>
        <taxon>Bacillati</taxon>
        <taxon>Actinomycetota</taxon>
        <taxon>Actinomycetes</taxon>
        <taxon>Kitasatosporales</taxon>
        <taxon>Streptomycetaceae</taxon>
        <taxon>Streptomyces</taxon>
    </lineage>
</organism>
<accession>A0A2S9PXZ7</accession>
<dbReference type="RefSeq" id="WP_105868562.1">
    <property type="nucleotide sequence ID" value="NZ_PVLV01000124.1"/>
</dbReference>
<comment type="caution">
    <text evidence="1">The sequence shown here is derived from an EMBL/GenBank/DDBJ whole genome shotgun (WGS) entry which is preliminary data.</text>
</comment>
<evidence type="ECO:0000313" key="2">
    <source>
        <dbReference type="Proteomes" id="UP000239322"/>
    </source>
</evidence>
<dbReference type="OrthoDB" id="4284160at2"/>
<dbReference type="EMBL" id="PVLV01000124">
    <property type="protein sequence ID" value="PRH79294.1"/>
    <property type="molecule type" value="Genomic_DNA"/>
</dbReference>
<dbReference type="InterPro" id="IPR025851">
    <property type="entry name" value="SUKH-4"/>
</dbReference>
<dbReference type="Pfam" id="PF14435">
    <property type="entry name" value="SUKH-4"/>
    <property type="match status" value="1"/>
</dbReference>
<dbReference type="AlphaFoldDB" id="A0A2S9PXZ7"/>
<proteinExistence type="predicted"/>
<keyword evidence="2" id="KW-1185">Reference proteome</keyword>
<dbReference type="Proteomes" id="UP000239322">
    <property type="component" value="Unassembled WGS sequence"/>
</dbReference>
<name>A0A2S9PXZ7_9ACTN</name>
<protein>
    <recommendedName>
        <fullName evidence="3">SUKH-4 immunity protein</fullName>
    </recommendedName>
</protein>
<reference evidence="1 2" key="1">
    <citation type="submission" date="2018-03" db="EMBL/GenBank/DDBJ databases">
        <title>Novel Streptomyces sp. from soil.</title>
        <authorList>
            <person name="Tan G.Y.A."/>
            <person name="Lee Z.Y."/>
        </authorList>
    </citation>
    <scope>NUCLEOTIDE SEQUENCE [LARGE SCALE GENOMIC DNA]</scope>
    <source>
        <strain evidence="1 2">ST5x</strain>
    </source>
</reference>
<sequence>MLFDVDHDTLVRVMGAENVHRISLDAAREYGFAGETLRFVMDVGIPGSEEWELSFGLPPEFDAGFVWDSAPYVEKGWAYPEEVGSVVRLGTFPINELVIHPGTGVVYQHTDAIRKIIPVHADLSSFAKTISSFLEYVENYARGEDEDDEDIEYARRKREVDALTAEIRLTDPLPFRHELSEWIEIFENLEGGIYT</sequence>
<evidence type="ECO:0000313" key="1">
    <source>
        <dbReference type="EMBL" id="PRH79294.1"/>
    </source>
</evidence>
<evidence type="ECO:0008006" key="3">
    <source>
        <dbReference type="Google" id="ProtNLM"/>
    </source>
</evidence>
<gene>
    <name evidence="1" type="ORF">C6N75_10210</name>
</gene>